<feature type="compositionally biased region" description="Pro residues" evidence="1">
    <location>
        <begin position="177"/>
        <end position="186"/>
    </location>
</feature>
<reference evidence="2" key="1">
    <citation type="journal article" date="2019" name="Environ. Microbiol.">
        <title>Fungal ecological strategies reflected in gene transcription - a case study of two litter decomposers.</title>
        <authorList>
            <person name="Barbi F."/>
            <person name="Kohler A."/>
            <person name="Barry K."/>
            <person name="Baskaran P."/>
            <person name="Daum C."/>
            <person name="Fauchery L."/>
            <person name="Ihrmark K."/>
            <person name="Kuo A."/>
            <person name="LaButti K."/>
            <person name="Lipzen A."/>
            <person name="Morin E."/>
            <person name="Grigoriev I.V."/>
            <person name="Henrissat B."/>
            <person name="Lindahl B."/>
            <person name="Martin F."/>
        </authorList>
    </citation>
    <scope>NUCLEOTIDE SEQUENCE</scope>
    <source>
        <strain evidence="2">JB14</strain>
    </source>
</reference>
<dbReference type="EMBL" id="ML769551">
    <property type="protein sequence ID" value="KAE9394376.1"/>
    <property type="molecule type" value="Genomic_DNA"/>
</dbReference>
<evidence type="ECO:0000313" key="2">
    <source>
        <dbReference type="EMBL" id="KAE9394376.1"/>
    </source>
</evidence>
<protein>
    <submittedName>
        <fullName evidence="2">Uncharacterized protein</fullName>
    </submittedName>
</protein>
<dbReference type="AlphaFoldDB" id="A0A6A4H999"/>
<dbReference type="Proteomes" id="UP000799118">
    <property type="component" value="Unassembled WGS sequence"/>
</dbReference>
<evidence type="ECO:0000313" key="3">
    <source>
        <dbReference type="Proteomes" id="UP000799118"/>
    </source>
</evidence>
<sequence length="200" mass="21103">MLELLLNEVYRFFLALPNILGQFAANIGRKIPIVLTILGATRDPKTQKLRSFGAMPKVKNSSALALTPLLSPSKREQNGFLSPPSQPLPSQSAPSLVGEQTILLPQPTPSPSIVDELIPTSQPILTIPPLLTPTIPDELIDPVLRGLSASDAMVHSAPPAGSSGSEMPGDPTQPSSPLSPSPPILTIPPTVDSYYSGQAH</sequence>
<keyword evidence="3" id="KW-1185">Reference proteome</keyword>
<feature type="region of interest" description="Disordered" evidence="1">
    <location>
        <begin position="75"/>
        <end position="95"/>
    </location>
</feature>
<proteinExistence type="predicted"/>
<accession>A0A6A4H999</accession>
<evidence type="ECO:0000256" key="1">
    <source>
        <dbReference type="SAM" id="MobiDB-lite"/>
    </source>
</evidence>
<feature type="region of interest" description="Disordered" evidence="1">
    <location>
        <begin position="153"/>
        <end position="200"/>
    </location>
</feature>
<gene>
    <name evidence="2" type="ORF">BT96DRAFT_998579</name>
</gene>
<name>A0A6A4H999_9AGAR</name>
<organism evidence="2 3">
    <name type="scientific">Gymnopus androsaceus JB14</name>
    <dbReference type="NCBI Taxonomy" id="1447944"/>
    <lineage>
        <taxon>Eukaryota</taxon>
        <taxon>Fungi</taxon>
        <taxon>Dikarya</taxon>
        <taxon>Basidiomycota</taxon>
        <taxon>Agaricomycotina</taxon>
        <taxon>Agaricomycetes</taxon>
        <taxon>Agaricomycetidae</taxon>
        <taxon>Agaricales</taxon>
        <taxon>Marasmiineae</taxon>
        <taxon>Omphalotaceae</taxon>
        <taxon>Gymnopus</taxon>
    </lineage>
</organism>